<dbReference type="AlphaFoldDB" id="A0ABD1D3B2"/>
<evidence type="ECO:0000313" key="1">
    <source>
        <dbReference type="EMBL" id="KAL1392814.1"/>
    </source>
</evidence>
<comment type="caution">
    <text evidence="1">The sequence shown here is derived from an EMBL/GenBank/DDBJ whole genome shotgun (WGS) entry which is preliminary data.</text>
</comment>
<accession>A0ABD1D3B2</accession>
<dbReference type="Proteomes" id="UP001562425">
    <property type="component" value="Unassembled WGS sequence"/>
</dbReference>
<name>A0ABD1D3B2_CULPP</name>
<evidence type="ECO:0000313" key="2">
    <source>
        <dbReference type="Proteomes" id="UP001562425"/>
    </source>
</evidence>
<gene>
    <name evidence="1" type="ORF">pipiens_012203</name>
</gene>
<protein>
    <submittedName>
        <fullName evidence="1">Uncharacterized protein</fullName>
    </submittedName>
</protein>
<proteinExistence type="predicted"/>
<reference evidence="1 2" key="1">
    <citation type="submission" date="2024-05" db="EMBL/GenBank/DDBJ databases">
        <title>Culex pipiens pipiens assembly and annotation.</title>
        <authorList>
            <person name="Alout H."/>
            <person name="Durand T."/>
        </authorList>
    </citation>
    <scope>NUCLEOTIDE SEQUENCE [LARGE SCALE GENOMIC DNA]</scope>
    <source>
        <strain evidence="1">HA-2024</strain>
        <tissue evidence="1">Whole body</tissue>
    </source>
</reference>
<organism evidence="1 2">
    <name type="scientific">Culex pipiens pipiens</name>
    <name type="common">Northern house mosquito</name>
    <dbReference type="NCBI Taxonomy" id="38569"/>
    <lineage>
        <taxon>Eukaryota</taxon>
        <taxon>Metazoa</taxon>
        <taxon>Ecdysozoa</taxon>
        <taxon>Arthropoda</taxon>
        <taxon>Hexapoda</taxon>
        <taxon>Insecta</taxon>
        <taxon>Pterygota</taxon>
        <taxon>Neoptera</taxon>
        <taxon>Endopterygota</taxon>
        <taxon>Diptera</taxon>
        <taxon>Nematocera</taxon>
        <taxon>Culicoidea</taxon>
        <taxon>Culicidae</taxon>
        <taxon>Culicinae</taxon>
        <taxon>Culicini</taxon>
        <taxon>Culex</taxon>
        <taxon>Culex</taxon>
    </lineage>
</organism>
<dbReference type="EMBL" id="JBEHCU010007771">
    <property type="protein sequence ID" value="KAL1392814.1"/>
    <property type="molecule type" value="Genomic_DNA"/>
</dbReference>
<keyword evidence="2" id="KW-1185">Reference proteome</keyword>
<sequence length="66" mass="7548">MRPNKYDVTTAYRLCRDFVPPDGGDDCGSNTRIHVSSIGLLIKVCSDSSKKWHCLCRRQRTKWSST</sequence>